<keyword evidence="1" id="KW-0472">Membrane</keyword>
<feature type="transmembrane region" description="Helical" evidence="1">
    <location>
        <begin position="78"/>
        <end position="96"/>
    </location>
</feature>
<evidence type="ECO:0000313" key="3">
    <source>
        <dbReference type="Proteomes" id="UP000245133"/>
    </source>
</evidence>
<dbReference type="OrthoDB" id="310900at2"/>
<feature type="transmembrane region" description="Helical" evidence="1">
    <location>
        <begin position="303"/>
        <end position="324"/>
    </location>
</feature>
<reference evidence="2 3" key="1">
    <citation type="submission" date="2018-02" db="EMBL/GenBank/DDBJ databases">
        <title>Novel Leptospira species isolated from soil and water in Japan.</title>
        <authorList>
            <person name="Nakao R."/>
            <person name="Masuzawa T."/>
        </authorList>
    </citation>
    <scope>NUCLEOTIDE SEQUENCE [LARGE SCALE GENOMIC DNA]</scope>
    <source>
        <strain evidence="2 3">YH101</strain>
    </source>
</reference>
<keyword evidence="1" id="KW-0812">Transmembrane</keyword>
<organism evidence="2 3">
    <name type="scientific">Leptospira ryugenii</name>
    <dbReference type="NCBI Taxonomy" id="1917863"/>
    <lineage>
        <taxon>Bacteria</taxon>
        <taxon>Pseudomonadati</taxon>
        <taxon>Spirochaetota</taxon>
        <taxon>Spirochaetia</taxon>
        <taxon>Leptospirales</taxon>
        <taxon>Leptospiraceae</taxon>
        <taxon>Leptospira</taxon>
    </lineage>
</organism>
<protein>
    <submittedName>
        <fullName evidence="2">Putative membrane protein</fullName>
    </submittedName>
</protein>
<feature type="transmembrane region" description="Helical" evidence="1">
    <location>
        <begin position="157"/>
        <end position="179"/>
    </location>
</feature>
<evidence type="ECO:0000256" key="1">
    <source>
        <dbReference type="SAM" id="Phobius"/>
    </source>
</evidence>
<sequence>MDSPWKRFWETGLFPFLEISLGLSLGYTLSFLFFVASNELRLVDTSDTSFPVLQAVLLVFFGFGFLLRKYVPKAPKTLLLFLFSGNTLLLVWVYLYASSEFLIDYIFSFQFILLSSALTSFNTGMYCGSIKDFRSLSFALGITLFTFYSLFDIGIIVPLNTLIVVLLFLLEVYLSSIFFKQPSFSIRFYKIRSKIGNHPFFTPFYRSALSMLIAYLGLHLYFQPGPKIPVILSISFALFMGRILSLVNGIRRETKAIYLIGRILLLTGFFFFIYQSYWNYFYIALCIILAGLVGFFKPNNTKVSEYAFVALEAVAYFGLSLLLYHWNLPISLRTLLALLFVPIVSYQFFRTRSTVKIPKYAFVGISGLSVLFFFYPPSIRSTTPFSKKEIYEPIPFKISNIEIAKKDYIFYRTILPQESKSFLPKESEIEDKVVILGLVENTTQMISYIEKLRKENHKFIIFVSRKKNQTSTATNALSLLKRQSFWGYDIYFPAYMERPFQFSDLIPKDWRFKYFQDKLENADTNEIRLQLENTIRYSSGDLRKDALTIKRLYYESYAEYAKYYFRIGQNKLALDAIILARKFENPDIELLRIAYNSLKFTSPEPEFIPILEDLSLQNEFKEFAWNTLIPMFESIGDWKNALFTMESLERYYRDKNEISLAKELELVRVRLYLNQENWKDAEPLINQRAKENPDSVIWERLKNEVLEKKESAKRVYQRPEAREARIQ</sequence>
<feature type="transmembrane region" description="Helical" evidence="1">
    <location>
        <begin position="330"/>
        <end position="348"/>
    </location>
</feature>
<feature type="transmembrane region" description="Helical" evidence="1">
    <location>
        <begin position="102"/>
        <end position="121"/>
    </location>
</feature>
<feature type="transmembrane region" description="Helical" evidence="1">
    <location>
        <begin position="360"/>
        <end position="378"/>
    </location>
</feature>
<dbReference type="AlphaFoldDB" id="A0A2P2E4J2"/>
<feature type="transmembrane region" description="Helical" evidence="1">
    <location>
        <begin position="12"/>
        <end position="36"/>
    </location>
</feature>
<keyword evidence="1" id="KW-1133">Transmembrane helix</keyword>
<dbReference type="InterPro" id="IPR011990">
    <property type="entry name" value="TPR-like_helical_dom_sf"/>
</dbReference>
<feature type="transmembrane region" description="Helical" evidence="1">
    <location>
        <begin position="48"/>
        <end position="66"/>
    </location>
</feature>
<dbReference type="Proteomes" id="UP000245133">
    <property type="component" value="Unassembled WGS sequence"/>
</dbReference>
<feature type="transmembrane region" description="Helical" evidence="1">
    <location>
        <begin position="256"/>
        <end position="274"/>
    </location>
</feature>
<gene>
    <name evidence="2" type="ORF">LPTSP4_33350</name>
</gene>
<feature type="transmembrane region" description="Helical" evidence="1">
    <location>
        <begin position="280"/>
        <end position="296"/>
    </location>
</feature>
<accession>A0A2P2E4J2</accession>
<dbReference type="SUPFAM" id="SSF48452">
    <property type="entry name" value="TPR-like"/>
    <property type="match status" value="1"/>
</dbReference>
<proteinExistence type="predicted"/>
<evidence type="ECO:0000313" key="2">
    <source>
        <dbReference type="EMBL" id="GBF51797.1"/>
    </source>
</evidence>
<feature type="transmembrane region" description="Helical" evidence="1">
    <location>
        <begin position="133"/>
        <end position="151"/>
    </location>
</feature>
<name>A0A2P2E4J2_9LEPT</name>
<feature type="transmembrane region" description="Helical" evidence="1">
    <location>
        <begin position="200"/>
        <end position="222"/>
    </location>
</feature>
<dbReference type="EMBL" id="BFBB01000008">
    <property type="protein sequence ID" value="GBF51797.1"/>
    <property type="molecule type" value="Genomic_DNA"/>
</dbReference>
<feature type="transmembrane region" description="Helical" evidence="1">
    <location>
        <begin position="228"/>
        <end position="244"/>
    </location>
</feature>
<comment type="caution">
    <text evidence="2">The sequence shown here is derived from an EMBL/GenBank/DDBJ whole genome shotgun (WGS) entry which is preliminary data.</text>
</comment>
<keyword evidence="3" id="KW-1185">Reference proteome</keyword>